<feature type="compositionally biased region" description="Basic and acidic residues" evidence="1">
    <location>
        <begin position="133"/>
        <end position="148"/>
    </location>
</feature>
<evidence type="ECO:0000313" key="4">
    <source>
        <dbReference type="Proteomes" id="UP000325787"/>
    </source>
</evidence>
<keyword evidence="2" id="KW-0812">Transmembrane</keyword>
<dbReference type="KEGG" id="ssyi:EKG83_41665"/>
<accession>A0A5Q0HA31</accession>
<evidence type="ECO:0000256" key="1">
    <source>
        <dbReference type="SAM" id="MobiDB-lite"/>
    </source>
</evidence>
<reference evidence="4" key="1">
    <citation type="journal article" date="2021" name="Curr. Microbiol.">
        <title>Complete genome of nocamycin-producing strain Saccharothrix syringae NRRL B-16468 reveals the biosynthetic potential for secondary metabolites.</title>
        <authorList>
            <person name="Mo X."/>
            <person name="Yang S."/>
        </authorList>
    </citation>
    <scope>NUCLEOTIDE SEQUENCE [LARGE SCALE GENOMIC DNA]</scope>
    <source>
        <strain evidence="4">ATCC 51364 / DSM 43886 / JCM 6844 / KCTC 9398 / NBRC 14523 / NRRL B-16468 / INA 2240</strain>
    </source>
</reference>
<feature type="region of interest" description="Disordered" evidence="1">
    <location>
        <begin position="132"/>
        <end position="172"/>
    </location>
</feature>
<organism evidence="3 4">
    <name type="scientific">Saccharothrix syringae</name>
    <name type="common">Nocardiopsis syringae</name>
    <dbReference type="NCBI Taxonomy" id="103733"/>
    <lineage>
        <taxon>Bacteria</taxon>
        <taxon>Bacillati</taxon>
        <taxon>Actinomycetota</taxon>
        <taxon>Actinomycetes</taxon>
        <taxon>Pseudonocardiales</taxon>
        <taxon>Pseudonocardiaceae</taxon>
        <taxon>Saccharothrix</taxon>
    </lineage>
</organism>
<feature type="compositionally biased region" description="Acidic residues" evidence="1">
    <location>
        <begin position="163"/>
        <end position="172"/>
    </location>
</feature>
<dbReference type="EMBL" id="CP034550">
    <property type="protein sequence ID" value="QFZ23081.1"/>
    <property type="molecule type" value="Genomic_DNA"/>
</dbReference>
<sequence length="172" mass="17910">MGGAWAAVGCGTLLAAPVLVGGLLLGVPVTSWWFPVCLAVPFLAPAVTGARAYRGQPREAEFTAAGVRLRKGWSTRWLDADDLVKVIVTHTGGPGERSGTTLYLLPRGEQPLMIPGHRDTRVPDALTALLGPKVREEWRVRPDPRDGTSSDDDGNGDAGGGGDDADGDGGDA</sequence>
<dbReference type="RefSeq" id="WP_033434735.1">
    <property type="nucleotide sequence ID" value="NZ_CP034550.1"/>
</dbReference>
<feature type="transmembrane region" description="Helical" evidence="2">
    <location>
        <begin position="32"/>
        <end position="53"/>
    </location>
</feature>
<evidence type="ECO:0000313" key="3">
    <source>
        <dbReference type="EMBL" id="QFZ23081.1"/>
    </source>
</evidence>
<evidence type="ECO:0008006" key="5">
    <source>
        <dbReference type="Google" id="ProtNLM"/>
    </source>
</evidence>
<dbReference type="Proteomes" id="UP000325787">
    <property type="component" value="Chromosome"/>
</dbReference>
<evidence type="ECO:0000256" key="2">
    <source>
        <dbReference type="SAM" id="Phobius"/>
    </source>
</evidence>
<keyword evidence="2" id="KW-1133">Transmembrane helix</keyword>
<name>A0A5Q0HA31_SACSY</name>
<keyword evidence="2" id="KW-0472">Membrane</keyword>
<gene>
    <name evidence="3" type="ORF">EKG83_41665</name>
</gene>
<protein>
    <recommendedName>
        <fullName evidence="5">PH domain-containing protein</fullName>
    </recommendedName>
</protein>
<keyword evidence="4" id="KW-1185">Reference proteome</keyword>
<proteinExistence type="predicted"/>
<dbReference type="AlphaFoldDB" id="A0A5Q0HA31"/>